<protein>
    <submittedName>
        <fullName evidence="1">Uncharacterized protein</fullName>
    </submittedName>
</protein>
<reference evidence="1 2" key="1">
    <citation type="submission" date="2016-11" db="EMBL/GenBank/DDBJ databases">
        <authorList>
            <person name="Jaros S."/>
            <person name="Januszkiewicz K."/>
            <person name="Wedrychowicz H."/>
        </authorList>
    </citation>
    <scope>NUCLEOTIDE SEQUENCE [LARGE SCALE GENOMIC DNA]</scope>
    <source>
        <strain evidence="1 2">DSM 24574</strain>
    </source>
</reference>
<gene>
    <name evidence="1" type="ORF">SAMN04488109_4784</name>
</gene>
<dbReference type="RefSeq" id="WP_073139111.1">
    <property type="nucleotide sequence ID" value="NZ_FQWQ01000003.1"/>
</dbReference>
<name>A0A1M5UMQ0_9BACT</name>
<evidence type="ECO:0000313" key="1">
    <source>
        <dbReference type="EMBL" id="SHH64274.1"/>
    </source>
</evidence>
<dbReference type="EMBL" id="FQWQ01000003">
    <property type="protein sequence ID" value="SHH64274.1"/>
    <property type="molecule type" value="Genomic_DNA"/>
</dbReference>
<dbReference type="Proteomes" id="UP000184212">
    <property type="component" value="Unassembled WGS sequence"/>
</dbReference>
<organism evidence="1 2">
    <name type="scientific">Chryseolinea serpens</name>
    <dbReference type="NCBI Taxonomy" id="947013"/>
    <lineage>
        <taxon>Bacteria</taxon>
        <taxon>Pseudomonadati</taxon>
        <taxon>Bacteroidota</taxon>
        <taxon>Cytophagia</taxon>
        <taxon>Cytophagales</taxon>
        <taxon>Fulvivirgaceae</taxon>
        <taxon>Chryseolinea</taxon>
    </lineage>
</organism>
<dbReference type="AlphaFoldDB" id="A0A1M5UMQ0"/>
<proteinExistence type="predicted"/>
<dbReference type="STRING" id="947013.SAMN04488109_4784"/>
<dbReference type="OrthoDB" id="9832323at2"/>
<keyword evidence="2" id="KW-1185">Reference proteome</keyword>
<sequence>MIADTIHIAYRILFSLQLEMEGYKDDLTPFVRIIPDAATEERFASYGMLIRRQRGAYVALIDVVPEGPDLGKPEIALKVPEIFRFEVQLDASLLSRCHLASYDFVDHVLYISNEANNVVGTDVLLTQPLATYNNVDTYKKGYLVKSGGAYYKAIKESSSGDVHVVSEPDYWKLIPDNTYISQTDLRTRASFTTPVNSQTIIVAEVKHNAALNANYRLLDGALRCREIKYTTKLLVSI</sequence>
<accession>A0A1M5UMQ0</accession>
<evidence type="ECO:0000313" key="2">
    <source>
        <dbReference type="Proteomes" id="UP000184212"/>
    </source>
</evidence>